<dbReference type="InterPro" id="IPR044925">
    <property type="entry name" value="His-Me_finger_sf"/>
</dbReference>
<dbReference type="GeneID" id="65129119"/>
<feature type="domain" description="NUMOD4" evidence="1">
    <location>
        <begin position="46"/>
        <end position="76"/>
    </location>
</feature>
<name>A0A7M1RXR0_9CAUD</name>
<evidence type="ECO:0008006" key="5">
    <source>
        <dbReference type="Google" id="ProtNLM"/>
    </source>
</evidence>
<dbReference type="SUPFAM" id="SSF54060">
    <property type="entry name" value="His-Me finger endonucleases"/>
    <property type="match status" value="1"/>
</dbReference>
<evidence type="ECO:0000313" key="3">
    <source>
        <dbReference type="EMBL" id="QOR58641.1"/>
    </source>
</evidence>
<evidence type="ECO:0000259" key="1">
    <source>
        <dbReference type="Pfam" id="PF07463"/>
    </source>
</evidence>
<dbReference type="InterPro" id="IPR010902">
    <property type="entry name" value="NUMOD4"/>
</dbReference>
<keyword evidence="4" id="KW-1185">Reference proteome</keyword>
<protein>
    <recommendedName>
        <fullName evidence="5">HNH endonuclease</fullName>
    </recommendedName>
</protein>
<sequence>MDKENVKRVIFNFTINNNSKIKNKRHNSNFNTKHYKNGTPNNIDGEIWKPIKGFDDIYYVSNKGRIKNIISNKLMSTFIIGNYYKVSLKAIPYFVHKLVAIAFIPNPDNKQCVDHIDTNTFNNNIENLKWATIKENNNNPITVSKQVNRLRSYNVDRKIKVIKFKYKDYNNTEIFDSVLNAAKSINDSSTNISRVCKANSKVSVPRYRCKGYCFMYEDNFNSLVKHCNEIKE</sequence>
<dbReference type="RefSeq" id="YP_010110799.1">
    <property type="nucleotide sequence ID" value="NC_055874.1"/>
</dbReference>
<accession>A0A7M1RXR0</accession>
<feature type="domain" description="HNH nuclease" evidence="2">
    <location>
        <begin position="93"/>
        <end position="137"/>
    </location>
</feature>
<reference evidence="3 4" key="1">
    <citation type="submission" date="2020-07" db="EMBL/GenBank/DDBJ databases">
        <title>Taxonomic proposal: Crassvirales, a new order of highly abundant and diverse bacterial viruses.</title>
        <authorList>
            <person name="Shkoporov A.N."/>
            <person name="Stockdale S.R."/>
            <person name="Guerin E."/>
            <person name="Ross R.P."/>
            <person name="Hill C."/>
        </authorList>
    </citation>
    <scope>NUCLEOTIDE SEQUENCE [LARGE SCALE GENOMIC DNA]</scope>
</reference>
<dbReference type="Pfam" id="PF13392">
    <property type="entry name" value="HNH_3"/>
    <property type="match status" value="1"/>
</dbReference>
<dbReference type="EMBL" id="MT774381">
    <property type="protein sequence ID" value="QOR58641.1"/>
    <property type="molecule type" value="Genomic_DNA"/>
</dbReference>
<dbReference type="Gene3D" id="3.90.75.20">
    <property type="match status" value="1"/>
</dbReference>
<proteinExistence type="predicted"/>
<evidence type="ECO:0000313" key="4">
    <source>
        <dbReference type="Proteomes" id="UP000594037"/>
    </source>
</evidence>
<organism evidence="3 4">
    <name type="scientific">uncultured phage cr3_1</name>
    <dbReference type="NCBI Taxonomy" id="2772065"/>
    <lineage>
        <taxon>Viruses</taxon>
        <taxon>Duplodnaviria</taxon>
        <taxon>Heunggongvirae</taxon>
        <taxon>Uroviricota</taxon>
        <taxon>Caudoviricetes</taxon>
        <taxon>Crassvirales</taxon>
        <taxon>Intestiviridae</taxon>
        <taxon>Crudevirinae</taxon>
        <taxon>Diorhovirus</taxon>
        <taxon>Diorhovirus intestinalis</taxon>
    </lineage>
</organism>
<evidence type="ECO:0000259" key="2">
    <source>
        <dbReference type="Pfam" id="PF13392"/>
    </source>
</evidence>
<dbReference type="GO" id="GO:0016788">
    <property type="term" value="F:hydrolase activity, acting on ester bonds"/>
    <property type="evidence" value="ECO:0007669"/>
    <property type="project" value="InterPro"/>
</dbReference>
<dbReference type="KEGG" id="vg:65129119"/>
<dbReference type="InterPro" id="IPR003615">
    <property type="entry name" value="HNH_nuc"/>
</dbReference>
<dbReference type="Proteomes" id="UP000594037">
    <property type="component" value="Segment"/>
</dbReference>
<dbReference type="Pfam" id="PF07463">
    <property type="entry name" value="NUMOD4"/>
    <property type="match status" value="1"/>
</dbReference>